<dbReference type="RefSeq" id="WP_023328470.1">
    <property type="nucleotide sequence ID" value="NZ_BILD01000003.1"/>
</dbReference>
<dbReference type="EC" id="2.4.1.212" evidence="2"/>
<name>A0A486MPX1_KLEPN</name>
<dbReference type="PANTHER" id="PTHR22916">
    <property type="entry name" value="GLYCOSYLTRANSFERASE"/>
    <property type="match status" value="1"/>
</dbReference>
<dbReference type="EMBL" id="CAAHCP010000001">
    <property type="protein sequence ID" value="VGL33199.1"/>
    <property type="molecule type" value="Genomic_DNA"/>
</dbReference>
<dbReference type="GO" id="GO:0050501">
    <property type="term" value="F:hyaluronan synthase activity"/>
    <property type="evidence" value="ECO:0007669"/>
    <property type="project" value="UniProtKB-EC"/>
</dbReference>
<dbReference type="PANTHER" id="PTHR22916:SF3">
    <property type="entry name" value="UDP-GLCNAC:BETAGAL BETA-1,3-N-ACETYLGLUCOSAMINYLTRANSFERASE-LIKE PROTEIN 1"/>
    <property type="match status" value="1"/>
</dbReference>
<dbReference type="Gene3D" id="3.90.550.10">
    <property type="entry name" value="Spore Coat Polysaccharide Biosynthesis Protein SpsA, Chain A"/>
    <property type="match status" value="1"/>
</dbReference>
<evidence type="ECO:0000259" key="1">
    <source>
        <dbReference type="Pfam" id="PF00535"/>
    </source>
</evidence>
<keyword evidence="2" id="KW-0808">Transferase</keyword>
<dbReference type="InterPro" id="IPR001173">
    <property type="entry name" value="Glyco_trans_2-like"/>
</dbReference>
<keyword evidence="2" id="KW-0328">Glycosyltransferase</keyword>
<reference evidence="2" key="1">
    <citation type="submission" date="2019-03" db="EMBL/GenBank/DDBJ databases">
        <authorList>
            <consortium name="Pathogen Informatics"/>
        </authorList>
    </citation>
    <scope>NUCLEOTIDE SEQUENCE</scope>
    <source>
        <strain evidence="2">5012STDY7626444</strain>
    </source>
</reference>
<sequence length="321" mass="37316">MKKISIIIPVYNVEKYIEECITSLLSQSYHNYEIIIVNDDTQDASIDKIRHLIDCNSNIKLVEKENGGLSSARNFGLKYATGEFISFVDSDDFIDKDFLKLMISAIGDADICSCGYKEVNEEGQFIRQRNNVFFATDDLFGKAIECINIIPNAWGKVYRKELFNDIKYPEGMLFEDYAVLYQLSYGKKIVFQDNALYNYRIRSGSIMRDFNNNIIDHKFIILNEIYNFLNKNKIYHKYKNNYSNAYIYHGVFVTSCIIINQTYDLSLLLKMLSKVNTEVFTLNNIMFSKSIPKSIKLYLLILKYLPSIAISLKRIQNKIKS</sequence>
<organism evidence="2">
    <name type="scientific">Klebsiella pneumoniae</name>
    <dbReference type="NCBI Taxonomy" id="573"/>
    <lineage>
        <taxon>Bacteria</taxon>
        <taxon>Pseudomonadati</taxon>
        <taxon>Pseudomonadota</taxon>
        <taxon>Gammaproteobacteria</taxon>
        <taxon>Enterobacterales</taxon>
        <taxon>Enterobacteriaceae</taxon>
        <taxon>Klebsiella/Raoultella group</taxon>
        <taxon>Klebsiella</taxon>
        <taxon>Klebsiella pneumoniae complex</taxon>
    </lineage>
</organism>
<gene>
    <name evidence="2" type="primary">hyaD_1</name>
    <name evidence="2" type="ORF">SAMEA4873646_00087</name>
</gene>
<dbReference type="AlphaFoldDB" id="A0A486MPX1"/>
<evidence type="ECO:0000313" key="2">
    <source>
        <dbReference type="EMBL" id="VGL33199.1"/>
    </source>
</evidence>
<accession>A0A486MPX1</accession>
<protein>
    <submittedName>
        <fullName evidence="2">Glycosyl transferase</fullName>
        <ecNumber evidence="2">2.4.1.212</ecNumber>
    </submittedName>
</protein>
<dbReference type="InterPro" id="IPR029044">
    <property type="entry name" value="Nucleotide-diphossugar_trans"/>
</dbReference>
<proteinExistence type="predicted"/>
<dbReference type="CDD" id="cd00761">
    <property type="entry name" value="Glyco_tranf_GTA_type"/>
    <property type="match status" value="1"/>
</dbReference>
<dbReference type="SUPFAM" id="SSF53448">
    <property type="entry name" value="Nucleotide-diphospho-sugar transferases"/>
    <property type="match status" value="1"/>
</dbReference>
<feature type="domain" description="Glycosyltransferase 2-like" evidence="1">
    <location>
        <begin position="5"/>
        <end position="144"/>
    </location>
</feature>
<dbReference type="Pfam" id="PF00535">
    <property type="entry name" value="Glycos_transf_2"/>
    <property type="match status" value="1"/>
</dbReference>